<evidence type="ECO:0000313" key="7">
    <source>
        <dbReference type="EMBL" id="SIQ95049.1"/>
    </source>
</evidence>
<dbReference type="OrthoDB" id="17861at2157"/>
<evidence type="ECO:0000256" key="1">
    <source>
        <dbReference type="ARBA" id="ARBA00004141"/>
    </source>
</evidence>
<feature type="transmembrane region" description="Helical" evidence="5">
    <location>
        <begin position="74"/>
        <end position="94"/>
    </location>
</feature>
<evidence type="ECO:0000256" key="4">
    <source>
        <dbReference type="ARBA" id="ARBA00023136"/>
    </source>
</evidence>
<dbReference type="EMBL" id="FTNO01000001">
    <property type="protein sequence ID" value="SIQ95049.1"/>
    <property type="molecule type" value="Genomic_DNA"/>
</dbReference>
<feature type="transmembrane region" description="Helical" evidence="5">
    <location>
        <begin position="15"/>
        <end position="35"/>
    </location>
</feature>
<feature type="transmembrane region" description="Helical" evidence="5">
    <location>
        <begin position="154"/>
        <end position="174"/>
    </location>
</feature>
<name>A0A1N6WY64_9EURY</name>
<sequence>MITSKVGRLLPRTEVLFVLLAGFWGTSFVTIEVGLHHFPPILFAALRYDVAGLAILGYAIATTERWKPQSRADILSILTIGVFIIAGHHGFLYLGQQYVPGALASVIISLTPVLTAVFASAMLADEHITPLGILGFAFGVAGVAIVADPNPENLLSVGIIGIGLVFLGGVSFALGSVLTQPLETDLSLPALQGWAMMLGSGLLHVLSSARGESFAAIDWSFTAIASLVYLTLISGVVAFLLYFHLLDEIGPTELNLVAYLEPVVATILTWALFGQLVASTTLVGFGAIFAGFALLKRDALFEVARSLSPTAGRA</sequence>
<feature type="domain" description="EamA" evidence="6">
    <location>
        <begin position="160"/>
        <end position="295"/>
    </location>
</feature>
<dbReference type="Pfam" id="PF00892">
    <property type="entry name" value="EamA"/>
    <property type="match status" value="2"/>
</dbReference>
<keyword evidence="3 5" id="KW-1133">Transmembrane helix</keyword>
<dbReference type="PANTHER" id="PTHR32322:SF2">
    <property type="entry name" value="EAMA DOMAIN-CONTAINING PROTEIN"/>
    <property type="match status" value="1"/>
</dbReference>
<evidence type="ECO:0000256" key="3">
    <source>
        <dbReference type="ARBA" id="ARBA00022989"/>
    </source>
</evidence>
<feature type="transmembrane region" description="Helical" evidence="5">
    <location>
        <begin position="128"/>
        <end position="147"/>
    </location>
</feature>
<gene>
    <name evidence="7" type="ORF">SAMN05421858_0915</name>
</gene>
<feature type="domain" description="EamA" evidence="6">
    <location>
        <begin position="15"/>
        <end position="146"/>
    </location>
</feature>
<protein>
    <submittedName>
        <fullName evidence="7">Permease of the drug/metabolite transporter (DMT) superfamily</fullName>
    </submittedName>
</protein>
<feature type="transmembrane region" description="Helical" evidence="5">
    <location>
        <begin position="219"/>
        <end position="243"/>
    </location>
</feature>
<dbReference type="InterPro" id="IPR000620">
    <property type="entry name" value="EamA_dom"/>
</dbReference>
<organism evidence="7 8">
    <name type="scientific">Haladaptatus litoreus</name>
    <dbReference type="NCBI Taxonomy" id="553468"/>
    <lineage>
        <taxon>Archaea</taxon>
        <taxon>Methanobacteriati</taxon>
        <taxon>Methanobacteriota</taxon>
        <taxon>Stenosarchaea group</taxon>
        <taxon>Halobacteria</taxon>
        <taxon>Halobacteriales</taxon>
        <taxon>Haladaptataceae</taxon>
        <taxon>Haladaptatus</taxon>
    </lineage>
</organism>
<dbReference type="AlphaFoldDB" id="A0A1N6WY64"/>
<keyword evidence="2 5" id="KW-0812">Transmembrane</keyword>
<evidence type="ECO:0000256" key="2">
    <source>
        <dbReference type="ARBA" id="ARBA00022692"/>
    </source>
</evidence>
<feature type="transmembrane region" description="Helical" evidence="5">
    <location>
        <begin position="42"/>
        <end position="62"/>
    </location>
</feature>
<feature type="transmembrane region" description="Helical" evidence="5">
    <location>
        <begin position="186"/>
        <end position="207"/>
    </location>
</feature>
<feature type="transmembrane region" description="Helical" evidence="5">
    <location>
        <begin position="263"/>
        <end position="295"/>
    </location>
</feature>
<reference evidence="8" key="1">
    <citation type="submission" date="2017-01" db="EMBL/GenBank/DDBJ databases">
        <authorList>
            <person name="Varghese N."/>
            <person name="Submissions S."/>
        </authorList>
    </citation>
    <scope>NUCLEOTIDE SEQUENCE [LARGE SCALE GENOMIC DNA]</scope>
    <source>
        <strain evidence="8">CGMCC 1.7737</strain>
    </source>
</reference>
<dbReference type="InterPro" id="IPR050638">
    <property type="entry name" value="AA-Vitamin_Transporters"/>
</dbReference>
<feature type="transmembrane region" description="Helical" evidence="5">
    <location>
        <begin position="101"/>
        <end position="122"/>
    </location>
</feature>
<proteinExistence type="predicted"/>
<evidence type="ECO:0000256" key="5">
    <source>
        <dbReference type="SAM" id="Phobius"/>
    </source>
</evidence>
<evidence type="ECO:0000259" key="6">
    <source>
        <dbReference type="Pfam" id="PF00892"/>
    </source>
</evidence>
<keyword evidence="8" id="KW-1185">Reference proteome</keyword>
<dbReference type="SUPFAM" id="SSF103481">
    <property type="entry name" value="Multidrug resistance efflux transporter EmrE"/>
    <property type="match status" value="2"/>
</dbReference>
<comment type="subcellular location">
    <subcellularLocation>
        <location evidence="1">Membrane</location>
        <topology evidence="1">Multi-pass membrane protein</topology>
    </subcellularLocation>
</comment>
<accession>A0A1N6WY64</accession>
<dbReference type="PANTHER" id="PTHR32322">
    <property type="entry name" value="INNER MEMBRANE TRANSPORTER"/>
    <property type="match status" value="1"/>
</dbReference>
<dbReference type="GO" id="GO:0016020">
    <property type="term" value="C:membrane"/>
    <property type="evidence" value="ECO:0007669"/>
    <property type="project" value="UniProtKB-SubCell"/>
</dbReference>
<keyword evidence="4 5" id="KW-0472">Membrane</keyword>
<evidence type="ECO:0000313" key="8">
    <source>
        <dbReference type="Proteomes" id="UP000186914"/>
    </source>
</evidence>
<dbReference type="Proteomes" id="UP000186914">
    <property type="component" value="Unassembled WGS sequence"/>
</dbReference>
<dbReference type="InterPro" id="IPR037185">
    <property type="entry name" value="EmrE-like"/>
</dbReference>